<name>A0ABC8LAY3_ERUVS</name>
<reference evidence="1 2" key="1">
    <citation type="submission" date="2022-03" db="EMBL/GenBank/DDBJ databases">
        <authorList>
            <person name="Macdonald S."/>
            <person name="Ahmed S."/>
            <person name="Newling K."/>
        </authorList>
    </citation>
    <scope>NUCLEOTIDE SEQUENCE [LARGE SCALE GENOMIC DNA]</scope>
</reference>
<proteinExistence type="predicted"/>
<dbReference type="EMBL" id="CAKOAT010487377">
    <property type="protein sequence ID" value="CAH8380381.1"/>
    <property type="molecule type" value="Genomic_DNA"/>
</dbReference>
<feature type="non-terminal residue" evidence="1">
    <location>
        <position position="451"/>
    </location>
</feature>
<sequence length="451" mass="50699">MKQSLPQFSLPTLASSTPLSRVLLASPVPYGAVRGLDPFPSNLTSSPAWVGLRISDLAVATTSSYSTGSRFSSGGCETEYRRLSERFNQLSIEERGKLDEELLTSTAPRYGHLGILHSFIEIQRDGVFVRKDEKKDERVDCILDMIQRKHDWSNHVWRVEETTKFVFEAAGDEEGEEGEEGEDQAAVIEIGENSHATINVDGRTDVLGRNKRKHADQGAESRKKVLCQLAASSKGNNDADMRKFLEGVLQASFTVLEEKLSQQFLDRINKFETVVIDRLGKIETKVTQLRKKLLVTELAGKNDQPNADDIYVNLPRINLTQSSAIDLHMSTQEFMENCLKDLSEEMVFNGFDLSQLKAKDSLEWLEPPTSLKITAPRLDDRKIKQAGKDDPDSCLVFVREEDFQKMNDWTNTNTGLQLSPSILDKNLGLCVVSPSSWLQNYIRIQLVNSIK</sequence>
<evidence type="ECO:0000313" key="2">
    <source>
        <dbReference type="Proteomes" id="UP001642260"/>
    </source>
</evidence>
<accession>A0ABC8LAY3</accession>
<comment type="caution">
    <text evidence="1">The sequence shown here is derived from an EMBL/GenBank/DDBJ whole genome shotgun (WGS) entry which is preliminary data.</text>
</comment>
<evidence type="ECO:0000313" key="1">
    <source>
        <dbReference type="EMBL" id="CAH8380381.1"/>
    </source>
</evidence>
<keyword evidence="2" id="KW-1185">Reference proteome</keyword>
<gene>
    <name evidence="1" type="ORF">ERUC_LOCUS33155</name>
</gene>
<protein>
    <submittedName>
        <fullName evidence="1">Uncharacterized protein</fullName>
    </submittedName>
</protein>
<dbReference type="Proteomes" id="UP001642260">
    <property type="component" value="Unassembled WGS sequence"/>
</dbReference>
<dbReference type="AlphaFoldDB" id="A0ABC8LAY3"/>
<organism evidence="1 2">
    <name type="scientific">Eruca vesicaria subsp. sativa</name>
    <name type="common">Garden rocket</name>
    <name type="synonym">Eruca sativa</name>
    <dbReference type="NCBI Taxonomy" id="29727"/>
    <lineage>
        <taxon>Eukaryota</taxon>
        <taxon>Viridiplantae</taxon>
        <taxon>Streptophyta</taxon>
        <taxon>Embryophyta</taxon>
        <taxon>Tracheophyta</taxon>
        <taxon>Spermatophyta</taxon>
        <taxon>Magnoliopsida</taxon>
        <taxon>eudicotyledons</taxon>
        <taxon>Gunneridae</taxon>
        <taxon>Pentapetalae</taxon>
        <taxon>rosids</taxon>
        <taxon>malvids</taxon>
        <taxon>Brassicales</taxon>
        <taxon>Brassicaceae</taxon>
        <taxon>Brassiceae</taxon>
        <taxon>Eruca</taxon>
    </lineage>
</organism>